<evidence type="ECO:0000256" key="12">
    <source>
        <dbReference type="ARBA" id="ARBA00023012"/>
    </source>
</evidence>
<evidence type="ECO:0000259" key="15">
    <source>
        <dbReference type="PROSITE" id="PS50109"/>
    </source>
</evidence>
<dbReference type="OrthoDB" id="9792991at2"/>
<dbReference type="CDD" id="cd00082">
    <property type="entry name" value="HisKA"/>
    <property type="match status" value="1"/>
</dbReference>
<dbReference type="Pfam" id="PF00512">
    <property type="entry name" value="HisKA"/>
    <property type="match status" value="1"/>
</dbReference>
<dbReference type="EMBL" id="SMAL01000004">
    <property type="protein sequence ID" value="TCT14888.1"/>
    <property type="molecule type" value="Genomic_DNA"/>
</dbReference>
<feature type="transmembrane region" description="Helical" evidence="14">
    <location>
        <begin position="359"/>
        <end position="392"/>
    </location>
</feature>
<dbReference type="SMART" id="SM00388">
    <property type="entry name" value="HisKA"/>
    <property type="match status" value="1"/>
</dbReference>
<dbReference type="InterPro" id="IPR003661">
    <property type="entry name" value="HisK_dim/P_dom"/>
</dbReference>
<dbReference type="PROSITE" id="PS50109">
    <property type="entry name" value="HIS_KIN"/>
    <property type="match status" value="1"/>
</dbReference>
<evidence type="ECO:0000256" key="7">
    <source>
        <dbReference type="ARBA" id="ARBA00022692"/>
    </source>
</evidence>
<dbReference type="SUPFAM" id="SSF55874">
    <property type="entry name" value="ATPase domain of HSP90 chaperone/DNA topoisomerase II/histidine kinase"/>
    <property type="match status" value="1"/>
</dbReference>
<feature type="transmembrane region" description="Helical" evidence="14">
    <location>
        <begin position="313"/>
        <end position="339"/>
    </location>
</feature>
<evidence type="ECO:0000256" key="5">
    <source>
        <dbReference type="ARBA" id="ARBA00022553"/>
    </source>
</evidence>
<name>A0A4R3MQQ1_9FIRM</name>
<comment type="caution">
    <text evidence="16">The sequence shown here is derived from an EMBL/GenBank/DDBJ whole genome shotgun (WGS) entry which is preliminary data.</text>
</comment>
<keyword evidence="4" id="KW-1003">Cell membrane</keyword>
<comment type="catalytic activity">
    <reaction evidence="1">
        <text>ATP + protein L-histidine = ADP + protein N-phospho-L-histidine.</text>
        <dbReference type="EC" id="2.7.13.3"/>
    </reaction>
</comment>
<evidence type="ECO:0000256" key="11">
    <source>
        <dbReference type="ARBA" id="ARBA00022989"/>
    </source>
</evidence>
<keyword evidence="9 16" id="KW-0418">Kinase</keyword>
<dbReference type="RefSeq" id="WP_132251715.1">
    <property type="nucleotide sequence ID" value="NZ_SMAL01000004.1"/>
</dbReference>
<dbReference type="Gene3D" id="1.10.287.130">
    <property type="match status" value="1"/>
</dbReference>
<organism evidence="16 17">
    <name type="scientific">Natranaerovirga pectinivora</name>
    <dbReference type="NCBI Taxonomy" id="682400"/>
    <lineage>
        <taxon>Bacteria</taxon>
        <taxon>Bacillati</taxon>
        <taxon>Bacillota</taxon>
        <taxon>Clostridia</taxon>
        <taxon>Lachnospirales</taxon>
        <taxon>Natranaerovirgaceae</taxon>
        <taxon>Natranaerovirga</taxon>
    </lineage>
</organism>
<feature type="transmembrane region" description="Helical" evidence="14">
    <location>
        <begin position="204"/>
        <end position="229"/>
    </location>
</feature>
<dbReference type="Gene3D" id="3.30.565.10">
    <property type="entry name" value="Histidine kinase-like ATPase, C-terminal domain"/>
    <property type="match status" value="1"/>
</dbReference>
<evidence type="ECO:0000256" key="3">
    <source>
        <dbReference type="ARBA" id="ARBA00012438"/>
    </source>
</evidence>
<dbReference type="GO" id="GO:0000155">
    <property type="term" value="F:phosphorelay sensor kinase activity"/>
    <property type="evidence" value="ECO:0007669"/>
    <property type="project" value="InterPro"/>
</dbReference>
<keyword evidence="11 14" id="KW-1133">Transmembrane helix</keyword>
<dbReference type="InterPro" id="IPR003594">
    <property type="entry name" value="HATPase_dom"/>
</dbReference>
<reference evidence="16 17" key="1">
    <citation type="submission" date="2019-03" db="EMBL/GenBank/DDBJ databases">
        <title>Genomic Encyclopedia of Type Strains, Phase IV (KMG-IV): sequencing the most valuable type-strain genomes for metagenomic binning, comparative biology and taxonomic classification.</title>
        <authorList>
            <person name="Goeker M."/>
        </authorList>
    </citation>
    <scope>NUCLEOTIDE SEQUENCE [LARGE SCALE GENOMIC DNA]</scope>
    <source>
        <strain evidence="16 17">DSM 24629</strain>
    </source>
</reference>
<evidence type="ECO:0000256" key="14">
    <source>
        <dbReference type="SAM" id="Phobius"/>
    </source>
</evidence>
<evidence type="ECO:0000256" key="8">
    <source>
        <dbReference type="ARBA" id="ARBA00022741"/>
    </source>
</evidence>
<protein>
    <recommendedName>
        <fullName evidence="3">histidine kinase</fullName>
        <ecNumber evidence="3">2.7.13.3</ecNumber>
    </recommendedName>
</protein>
<dbReference type="AlphaFoldDB" id="A0A4R3MQQ1"/>
<evidence type="ECO:0000313" key="16">
    <source>
        <dbReference type="EMBL" id="TCT14888.1"/>
    </source>
</evidence>
<evidence type="ECO:0000256" key="2">
    <source>
        <dbReference type="ARBA" id="ARBA00004651"/>
    </source>
</evidence>
<sequence length="679" mass="78562">MDINLKNDTDENRESGKKPQYTYKNNLITFLLILLFTVVSVSSYVPIKAIRIHSRNDTRAYIEGFHFANELGGLTRYLFNSEIRGEKRYRSDFDNIESIKYYLTNEQDIHITNMGYVDENVLEEQIKDSLFYVKAIFDENGNLTTQNTLGYRFNQNLFISIISYTENKMDFANLTMYYIMPQDFLDYQDVFTFNMKAIYILPSLLLLILTIGIISIFLLVVIAFCVPYSIQKRTLICTIYNKLFLEVKALLWASLIGISIAIILTLDRNSLAYYSSFTNIIYEANSYFFIIGIPITLTLYMLIYLSIVNLKYIYYTGFLNGFLKNSVFINIPLGVIHLFSKPIKELLSIDITKDPHKKIFGILLVNITILWLVLMGGPIMFIIAGIYSVFIFKYLTRFMLDLQKVYNGTSQLAEGDFNITLDEEGMLKPINENLNNIKEGFQLAVDKEIKSQKMKAELISNVSHDLKTPLTSIITYIDLLKKEPIESETQKEYIEILDKKSKRLNILIEDLFEASKASSGNIDINIENIDVIALFRQTIGELEEKIEESSLTFKWNLPENKVMCQLDGKRTYRIFDNVMNNIFKYAMENSRVYIDVIENEKEIEFVFKNISAYEMNFDAREITERFVRGDESRNTEGSGLGLSIAKSLVELQNGRIDINIDGDLFKVIIVIPKHVEQQI</sequence>
<evidence type="ECO:0000256" key="10">
    <source>
        <dbReference type="ARBA" id="ARBA00022840"/>
    </source>
</evidence>
<dbReference type="Proteomes" id="UP000294902">
    <property type="component" value="Unassembled WGS sequence"/>
</dbReference>
<evidence type="ECO:0000256" key="4">
    <source>
        <dbReference type="ARBA" id="ARBA00022475"/>
    </source>
</evidence>
<evidence type="ECO:0000313" key="17">
    <source>
        <dbReference type="Proteomes" id="UP000294902"/>
    </source>
</evidence>
<keyword evidence="8" id="KW-0547">Nucleotide-binding</keyword>
<dbReference type="GO" id="GO:0005886">
    <property type="term" value="C:plasma membrane"/>
    <property type="evidence" value="ECO:0007669"/>
    <property type="project" value="UniProtKB-SubCell"/>
</dbReference>
<dbReference type="FunFam" id="1.10.287.130:FF:000008">
    <property type="entry name" value="Two-component sensor histidine kinase"/>
    <property type="match status" value="1"/>
</dbReference>
<evidence type="ECO:0000256" key="9">
    <source>
        <dbReference type="ARBA" id="ARBA00022777"/>
    </source>
</evidence>
<dbReference type="EC" id="2.7.13.3" evidence="3"/>
<keyword evidence="6" id="KW-0808">Transferase</keyword>
<keyword evidence="17" id="KW-1185">Reference proteome</keyword>
<gene>
    <name evidence="16" type="ORF">EDC18_10436</name>
</gene>
<keyword evidence="12" id="KW-0902">Two-component regulatory system</keyword>
<dbReference type="PANTHER" id="PTHR45528:SF1">
    <property type="entry name" value="SENSOR HISTIDINE KINASE CPXA"/>
    <property type="match status" value="1"/>
</dbReference>
<dbReference type="InterPro" id="IPR050398">
    <property type="entry name" value="HssS/ArlS-like"/>
</dbReference>
<dbReference type="SMART" id="SM00387">
    <property type="entry name" value="HATPase_c"/>
    <property type="match status" value="1"/>
</dbReference>
<feature type="domain" description="Histidine kinase" evidence="15">
    <location>
        <begin position="461"/>
        <end position="675"/>
    </location>
</feature>
<comment type="subcellular location">
    <subcellularLocation>
        <location evidence="2">Cell membrane</location>
        <topology evidence="2">Multi-pass membrane protein</topology>
    </subcellularLocation>
</comment>
<dbReference type="InterPro" id="IPR036097">
    <property type="entry name" value="HisK_dim/P_sf"/>
</dbReference>
<evidence type="ECO:0000256" key="13">
    <source>
        <dbReference type="ARBA" id="ARBA00023136"/>
    </source>
</evidence>
<proteinExistence type="predicted"/>
<evidence type="ECO:0000256" key="1">
    <source>
        <dbReference type="ARBA" id="ARBA00000085"/>
    </source>
</evidence>
<dbReference type="InterPro" id="IPR036890">
    <property type="entry name" value="HATPase_C_sf"/>
</dbReference>
<dbReference type="InterPro" id="IPR005467">
    <property type="entry name" value="His_kinase_dom"/>
</dbReference>
<evidence type="ECO:0000256" key="6">
    <source>
        <dbReference type="ARBA" id="ARBA00022679"/>
    </source>
</evidence>
<keyword evidence="7 14" id="KW-0812">Transmembrane</keyword>
<dbReference type="PANTHER" id="PTHR45528">
    <property type="entry name" value="SENSOR HISTIDINE KINASE CPXA"/>
    <property type="match status" value="1"/>
</dbReference>
<feature type="transmembrane region" description="Helical" evidence="14">
    <location>
        <begin position="287"/>
        <end position="307"/>
    </location>
</feature>
<keyword evidence="5" id="KW-0597">Phosphoprotein</keyword>
<dbReference type="GO" id="GO:0005524">
    <property type="term" value="F:ATP binding"/>
    <property type="evidence" value="ECO:0007669"/>
    <property type="project" value="UniProtKB-KW"/>
</dbReference>
<accession>A0A4R3MQQ1</accession>
<keyword evidence="13 14" id="KW-0472">Membrane</keyword>
<dbReference type="SUPFAM" id="SSF47384">
    <property type="entry name" value="Homodimeric domain of signal transducing histidine kinase"/>
    <property type="match status" value="1"/>
</dbReference>
<feature type="transmembrane region" description="Helical" evidence="14">
    <location>
        <begin position="249"/>
        <end position="266"/>
    </location>
</feature>
<feature type="transmembrane region" description="Helical" evidence="14">
    <location>
        <begin position="27"/>
        <end position="47"/>
    </location>
</feature>
<keyword evidence="10" id="KW-0067">ATP-binding</keyword>
<dbReference type="Pfam" id="PF02518">
    <property type="entry name" value="HATPase_c"/>
    <property type="match status" value="1"/>
</dbReference>